<feature type="region of interest" description="Disordered" evidence="9">
    <location>
        <begin position="925"/>
        <end position="944"/>
    </location>
</feature>
<dbReference type="EMBL" id="CAXLJL010000182">
    <property type="protein sequence ID" value="CAL5134225.1"/>
    <property type="molecule type" value="Genomic_DNA"/>
</dbReference>
<feature type="compositionally biased region" description="Low complexity" evidence="9">
    <location>
        <begin position="1060"/>
        <end position="1084"/>
    </location>
</feature>
<evidence type="ECO:0000256" key="3">
    <source>
        <dbReference type="ARBA" id="ARBA00022723"/>
    </source>
</evidence>
<dbReference type="SUPFAM" id="SSF57850">
    <property type="entry name" value="RING/U-box"/>
    <property type="match status" value="1"/>
</dbReference>
<feature type="compositionally biased region" description="Basic residues" evidence="9">
    <location>
        <begin position="846"/>
        <end position="863"/>
    </location>
</feature>
<name>A0AAV2TAT5_CALDB</name>
<evidence type="ECO:0000256" key="1">
    <source>
        <dbReference type="ARBA" id="ARBA00004370"/>
    </source>
</evidence>
<evidence type="ECO:0000256" key="7">
    <source>
        <dbReference type="ARBA" id="ARBA00023136"/>
    </source>
</evidence>
<sequence length="1154" mass="128091">MYDTVLSVAVTMSVSLSSVFLCGSRISISGLIFALSLTQSAGLLFLPNSTVSFYRLEYPDDTLRIPLNFTSRQSHSIALRTKSLLNHIHSGPVSVVSCKGDTVSRPRGRTFAYLDHSGFVSPIFLVLVGPNCTKNPFYGLSLSLGPNISTVISIPGEELRTIDNPTVFRFGTKSINRAFISLPAEYVPARLYGWISSGQQFHAKIYLNIIQFKTQREKLPTLSSVADGHQNQAVVPAIVDSKQSHMTTVMIYFLLTFFILFLLTGLILLSGFFIQRLRRLHLRTNCSRHLMAATRKAMKRLSVRTLRSTDPEVNSKCDQCAICIELYKTSDVIRVLPCRHFYHKKCIDPWLLEKRSCPLCKLDILKSCGINLDERTVDDDFWPDSPATRSDAESSSLSTSTSRRHTSFAPWIEHVSFLLDGSRSQIDHPTNYFYPSNVHPVRFNQECPFSSPVNRENQSVQPNFTDIRATFHQADGICAGIRPPSVLFGGLGLITSSFWCCCSQISLRNKVAQKNTQCHCFECTLRSHCHLPLRHLDRNHSAEDAVSSQILREVRPSESSSDWLCSYHASLLGVHLWPDGVQLNHWRHYESHHRALLSHFSGLRAYKSCPCAITSNTPSWLHKLLGRHSTGRNKISLKTTKSFQITRTSTAQTASVSEQEKLLQTRISTHDLISVARRHSSSNFPASVEQAVVVHCQKEDGSSGLEVEEKAPRPLFFKPAVDSPVTVPSALSVSGDANITDKRQYHIGERLSALHPVSVTNLNSVSSSDGSSEPSLIILPPRLADRDVDVPSSTFWSGFPCKSTPRLTQPICYRQSHHLLVPSVCDTKSRVVPLIKKSYFQMHPKSGVKRQHYSRTPRSHHRGDRTISNGRATNWNTLSYCRGSKMFTQPSLSTRGSRITTGKLGVGLKNLLCLRQPDKFASISGEHTESTARSVSQGTPPPSYCQATEIPRKPTFCPTQSQSGLVSPLSFPSPSDHPSPLCPMCRADQLFLGYRSSSHHLRQHHSSNFGNRNRDFGYPCFSSQFGPCRPPKFKLQKPNRLNTQLFVHGRSVEIHAPAGHSNSATGDSGSSSHSSDTNENNTNDTHSKVLGVRVTVEPPEVQYHHGPPSSDSNSSPTASGGLVDHSASTVTPASLSSIQRLSQSPQPPPHMYMN</sequence>
<keyword evidence="4 8" id="KW-0863">Zinc-finger</keyword>
<evidence type="ECO:0000313" key="12">
    <source>
        <dbReference type="EMBL" id="CAL5134225.1"/>
    </source>
</evidence>
<evidence type="ECO:0000256" key="10">
    <source>
        <dbReference type="SAM" id="Phobius"/>
    </source>
</evidence>
<keyword evidence="6 10" id="KW-1133">Transmembrane helix</keyword>
<dbReference type="SMART" id="SM00184">
    <property type="entry name" value="RING"/>
    <property type="match status" value="1"/>
</dbReference>
<evidence type="ECO:0000256" key="6">
    <source>
        <dbReference type="ARBA" id="ARBA00022989"/>
    </source>
</evidence>
<comment type="caution">
    <text evidence="12">The sequence shown here is derived from an EMBL/GenBank/DDBJ whole genome shotgun (WGS) entry which is preliminary data.</text>
</comment>
<feature type="compositionally biased region" description="Polar residues" evidence="9">
    <location>
        <begin position="1126"/>
        <end position="1144"/>
    </location>
</feature>
<feature type="domain" description="RING-type" evidence="11">
    <location>
        <begin position="320"/>
        <end position="361"/>
    </location>
</feature>
<dbReference type="Pfam" id="PF13639">
    <property type="entry name" value="zf-RING_2"/>
    <property type="match status" value="1"/>
</dbReference>
<evidence type="ECO:0000256" key="2">
    <source>
        <dbReference type="ARBA" id="ARBA00022692"/>
    </source>
</evidence>
<dbReference type="InterPro" id="IPR001841">
    <property type="entry name" value="Znf_RING"/>
</dbReference>
<keyword evidence="2 10" id="KW-0812">Transmembrane</keyword>
<feature type="compositionally biased region" description="Low complexity" evidence="9">
    <location>
        <begin position="1106"/>
        <end position="1121"/>
    </location>
</feature>
<reference evidence="12" key="1">
    <citation type="submission" date="2024-06" db="EMBL/GenBank/DDBJ databases">
        <authorList>
            <person name="Liu X."/>
            <person name="Lenzi L."/>
            <person name="Haldenby T S."/>
            <person name="Uol C."/>
        </authorList>
    </citation>
    <scope>NUCLEOTIDE SEQUENCE</scope>
</reference>
<comment type="subcellular location">
    <subcellularLocation>
        <location evidence="1">Membrane</location>
    </subcellularLocation>
</comment>
<evidence type="ECO:0000256" key="5">
    <source>
        <dbReference type="ARBA" id="ARBA00022833"/>
    </source>
</evidence>
<dbReference type="PANTHER" id="PTHR46539">
    <property type="entry name" value="E3 UBIQUITIN-PROTEIN LIGASE ATL42"/>
    <property type="match status" value="1"/>
</dbReference>
<dbReference type="FunFam" id="3.30.40.10:FF:000009">
    <property type="entry name" value="E3 ubiquitin-protein ligase RNF130"/>
    <property type="match status" value="1"/>
</dbReference>
<evidence type="ECO:0000256" key="8">
    <source>
        <dbReference type="PROSITE-ProRule" id="PRU00175"/>
    </source>
</evidence>
<protein>
    <recommendedName>
        <fullName evidence="11">RING-type domain-containing protein</fullName>
    </recommendedName>
</protein>
<dbReference type="PANTHER" id="PTHR46539:SF23">
    <property type="entry name" value="RING-TYPE DOMAIN-CONTAINING PROTEIN"/>
    <property type="match status" value="1"/>
</dbReference>
<dbReference type="InterPro" id="IPR013083">
    <property type="entry name" value="Znf_RING/FYVE/PHD"/>
</dbReference>
<feature type="transmembrane region" description="Helical" evidence="10">
    <location>
        <begin position="251"/>
        <end position="274"/>
    </location>
</feature>
<evidence type="ECO:0000259" key="11">
    <source>
        <dbReference type="PROSITE" id="PS50089"/>
    </source>
</evidence>
<organism evidence="12 13">
    <name type="scientific">Calicophoron daubneyi</name>
    <name type="common">Rumen fluke</name>
    <name type="synonym">Paramphistomum daubneyi</name>
    <dbReference type="NCBI Taxonomy" id="300641"/>
    <lineage>
        <taxon>Eukaryota</taxon>
        <taxon>Metazoa</taxon>
        <taxon>Spiralia</taxon>
        <taxon>Lophotrochozoa</taxon>
        <taxon>Platyhelminthes</taxon>
        <taxon>Trematoda</taxon>
        <taxon>Digenea</taxon>
        <taxon>Plagiorchiida</taxon>
        <taxon>Pronocephalata</taxon>
        <taxon>Paramphistomoidea</taxon>
        <taxon>Paramphistomidae</taxon>
        <taxon>Calicophoron</taxon>
    </lineage>
</organism>
<keyword evidence="7 10" id="KW-0472">Membrane</keyword>
<keyword evidence="5" id="KW-0862">Zinc</keyword>
<evidence type="ECO:0000256" key="4">
    <source>
        <dbReference type="ARBA" id="ARBA00022771"/>
    </source>
</evidence>
<dbReference type="Gene3D" id="3.30.40.10">
    <property type="entry name" value="Zinc/RING finger domain, C3HC4 (zinc finger)"/>
    <property type="match status" value="1"/>
</dbReference>
<proteinExistence type="predicted"/>
<accession>A0AAV2TAT5</accession>
<dbReference type="GO" id="GO:0016020">
    <property type="term" value="C:membrane"/>
    <property type="evidence" value="ECO:0007669"/>
    <property type="project" value="UniProtKB-SubCell"/>
</dbReference>
<dbReference type="GO" id="GO:0008270">
    <property type="term" value="F:zinc ion binding"/>
    <property type="evidence" value="ECO:0007669"/>
    <property type="project" value="UniProtKB-KW"/>
</dbReference>
<feature type="compositionally biased region" description="Pro residues" evidence="9">
    <location>
        <begin position="1145"/>
        <end position="1154"/>
    </location>
</feature>
<feature type="region of interest" description="Disordered" evidence="9">
    <location>
        <begin position="1056"/>
        <end position="1154"/>
    </location>
</feature>
<dbReference type="PROSITE" id="PS50089">
    <property type="entry name" value="ZF_RING_2"/>
    <property type="match status" value="1"/>
</dbReference>
<dbReference type="Proteomes" id="UP001497525">
    <property type="component" value="Unassembled WGS sequence"/>
</dbReference>
<evidence type="ECO:0000256" key="9">
    <source>
        <dbReference type="SAM" id="MobiDB-lite"/>
    </source>
</evidence>
<feature type="transmembrane region" description="Helical" evidence="10">
    <location>
        <begin position="27"/>
        <end position="46"/>
    </location>
</feature>
<keyword evidence="3" id="KW-0479">Metal-binding</keyword>
<dbReference type="AlphaFoldDB" id="A0AAV2TAT5"/>
<gene>
    <name evidence="12" type="ORF">CDAUBV1_LOCUS7440</name>
</gene>
<feature type="region of interest" description="Disordered" evidence="9">
    <location>
        <begin position="846"/>
        <end position="869"/>
    </location>
</feature>
<evidence type="ECO:0000313" key="13">
    <source>
        <dbReference type="Proteomes" id="UP001497525"/>
    </source>
</evidence>